<evidence type="ECO:0000313" key="3">
    <source>
        <dbReference type="Proteomes" id="UP000659698"/>
    </source>
</evidence>
<keyword evidence="3" id="KW-1185">Reference proteome</keyword>
<name>A0ABR6VXN1_9BACT</name>
<keyword evidence="1" id="KW-0732">Signal</keyword>
<comment type="caution">
    <text evidence="2">The sequence shown here is derived from an EMBL/GenBank/DDBJ whole genome shotgun (WGS) entry which is preliminary data.</text>
</comment>
<protein>
    <recommendedName>
        <fullName evidence="4">Lipoprotein</fullName>
    </recommendedName>
</protein>
<proteinExistence type="predicted"/>
<accession>A0ABR6VXN1</accession>
<dbReference type="Proteomes" id="UP000659698">
    <property type="component" value="Unassembled WGS sequence"/>
</dbReference>
<evidence type="ECO:0008006" key="4">
    <source>
        <dbReference type="Google" id="ProtNLM"/>
    </source>
</evidence>
<organism evidence="2 3">
    <name type="scientific">Rufibacter sediminis</name>
    <dbReference type="NCBI Taxonomy" id="2762756"/>
    <lineage>
        <taxon>Bacteria</taxon>
        <taxon>Pseudomonadati</taxon>
        <taxon>Bacteroidota</taxon>
        <taxon>Cytophagia</taxon>
        <taxon>Cytophagales</taxon>
        <taxon>Hymenobacteraceae</taxon>
        <taxon>Rufibacter</taxon>
    </lineage>
</organism>
<evidence type="ECO:0000313" key="2">
    <source>
        <dbReference type="EMBL" id="MBC3541962.1"/>
    </source>
</evidence>
<evidence type="ECO:0000256" key="1">
    <source>
        <dbReference type="SAM" id="SignalP"/>
    </source>
</evidence>
<feature type="signal peptide" evidence="1">
    <location>
        <begin position="1"/>
        <end position="19"/>
    </location>
</feature>
<reference evidence="2 3" key="1">
    <citation type="journal article" date="2019" name="Int. J. Syst. Evol. Microbiol.">
        <title>Rufibacter sediminis sp. nov., isolated from freshwater lake sediment.</title>
        <authorList>
            <person name="Qu J.H."/>
            <person name="Zhang L.J."/>
            <person name="Fu Y.H."/>
            <person name="Li H.F."/>
        </authorList>
    </citation>
    <scope>NUCLEOTIDE SEQUENCE [LARGE SCALE GENOMIC DNA]</scope>
    <source>
        <strain evidence="2 3">H-1</strain>
    </source>
</reference>
<sequence>MTQIRIQYLLFLVSILLYACNHKQDSASITPSPKPIKEIEAKTNQRIYPAQDLLALYDSVPAFPLEVSTSIGDEDPESAAFLYKGKEIPRALSIVFDSLLYSREDRPYKDEVIEHTEIYATKKFYISPTTVALLTRVPGDYWSSKMMLFHFDLPTGTVTQKYEIAETWGDAGDSYIKKSIISKTKNNQHRITIEVGECHPLDENLENFSCVDSLLEGTISEQKIAFSKRKRVKETSDK</sequence>
<gene>
    <name evidence="2" type="ORF">H7U12_19895</name>
</gene>
<dbReference type="RefSeq" id="WP_186641392.1">
    <property type="nucleotide sequence ID" value="NZ_JACOAF010000044.1"/>
</dbReference>
<dbReference type="PROSITE" id="PS51257">
    <property type="entry name" value="PROKAR_LIPOPROTEIN"/>
    <property type="match status" value="1"/>
</dbReference>
<feature type="chain" id="PRO_5046264502" description="Lipoprotein" evidence="1">
    <location>
        <begin position="20"/>
        <end position="238"/>
    </location>
</feature>
<dbReference type="EMBL" id="JACOAF010000044">
    <property type="protein sequence ID" value="MBC3541962.1"/>
    <property type="molecule type" value="Genomic_DNA"/>
</dbReference>